<dbReference type="GO" id="GO:0008691">
    <property type="term" value="F:3-hydroxybutyryl-CoA dehydrogenase activity"/>
    <property type="evidence" value="ECO:0007669"/>
    <property type="project" value="TreeGrafter"/>
</dbReference>
<dbReference type="KEGG" id="asd:AS9A_0606"/>
<dbReference type="PANTHER" id="PTHR48075:SF9">
    <property type="entry name" value="3-HYDROXYBUTYRYL-COA DEHYDROGENASE"/>
    <property type="match status" value="1"/>
</dbReference>
<dbReference type="PANTHER" id="PTHR48075">
    <property type="entry name" value="3-HYDROXYACYL-COA DEHYDROGENASE FAMILY PROTEIN"/>
    <property type="match status" value="1"/>
</dbReference>
<accession>F6EJL1</accession>
<dbReference type="Gene3D" id="1.10.1040.10">
    <property type="entry name" value="N-(1-d-carboxylethyl)-l-norvaline Dehydrogenase, domain 2"/>
    <property type="match status" value="1"/>
</dbReference>
<dbReference type="PIRSF" id="PIRSF000105">
    <property type="entry name" value="HCDH"/>
    <property type="match status" value="1"/>
</dbReference>
<dbReference type="InterPro" id="IPR008927">
    <property type="entry name" value="6-PGluconate_DH-like_C_sf"/>
</dbReference>
<dbReference type="OrthoDB" id="9771883at2"/>
<dbReference type="STRING" id="443218.AS9A_0606"/>
<evidence type="ECO:0000256" key="2">
    <source>
        <dbReference type="ARBA" id="ARBA00009463"/>
    </source>
</evidence>
<dbReference type="GO" id="GO:0070403">
    <property type="term" value="F:NAD+ binding"/>
    <property type="evidence" value="ECO:0007669"/>
    <property type="project" value="InterPro"/>
</dbReference>
<feature type="site" description="Important for catalytic activity" evidence="4">
    <location>
        <position position="156"/>
    </location>
</feature>
<dbReference type="RefSeq" id="WP_013805409.1">
    <property type="nucleotide sequence ID" value="NC_015564.1"/>
</dbReference>
<dbReference type="InterPro" id="IPR006176">
    <property type="entry name" value="3-OHacyl-CoA_DH_NAD-bd"/>
</dbReference>
<dbReference type="NCBIfam" id="NF005875">
    <property type="entry name" value="PRK07819.1"/>
    <property type="match status" value="1"/>
</dbReference>
<reference evidence="7 8" key="1">
    <citation type="journal article" date="2011" name="J. Bacteriol.">
        <title>Complete genome sequence of Amycolicicoccus subflavus DQS3-9A1T, an actinomycete isolated from crude oil-polluted soil.</title>
        <authorList>
            <person name="Cai M."/>
            <person name="Chen W.M."/>
            <person name="Nie Y."/>
            <person name="Chi C.Q."/>
            <person name="Wang Y.N."/>
            <person name="Tang Y.Q."/>
            <person name="Li G.Y."/>
            <person name="Wu X.L."/>
        </authorList>
    </citation>
    <scope>NUCLEOTIDE SEQUENCE [LARGE SCALE GENOMIC DNA]</scope>
    <source>
        <strain evidence="8">DSM 45089 / DQS3-9A1</strain>
    </source>
</reference>
<dbReference type="Proteomes" id="UP000009235">
    <property type="component" value="Chromosome"/>
</dbReference>
<dbReference type="InterPro" id="IPR022694">
    <property type="entry name" value="3-OHacyl-CoA_DH"/>
</dbReference>
<comment type="pathway">
    <text evidence="1">Lipid metabolism; butanoate metabolism.</text>
</comment>
<proteinExistence type="inferred from homology"/>
<dbReference type="SUPFAM" id="SSF51735">
    <property type="entry name" value="NAD(P)-binding Rossmann-fold domains"/>
    <property type="match status" value="1"/>
</dbReference>
<dbReference type="EMBL" id="CP002786">
    <property type="protein sequence ID" value="AEF39060.1"/>
    <property type="molecule type" value="Genomic_DNA"/>
</dbReference>
<dbReference type="AlphaFoldDB" id="F6EJL1"/>
<evidence type="ECO:0000259" key="5">
    <source>
        <dbReference type="Pfam" id="PF00725"/>
    </source>
</evidence>
<dbReference type="InterPro" id="IPR036291">
    <property type="entry name" value="NAD(P)-bd_dom_sf"/>
</dbReference>
<comment type="similarity">
    <text evidence="2">Belongs to the 3-hydroxyacyl-CoA dehydrogenase family.</text>
</comment>
<keyword evidence="3" id="KW-0560">Oxidoreductase</keyword>
<evidence type="ECO:0000313" key="8">
    <source>
        <dbReference type="Proteomes" id="UP000009235"/>
    </source>
</evidence>
<dbReference type="FunFam" id="3.40.50.720:FF:000009">
    <property type="entry name" value="Fatty oxidation complex, alpha subunit"/>
    <property type="match status" value="1"/>
</dbReference>
<evidence type="ECO:0000259" key="6">
    <source>
        <dbReference type="Pfam" id="PF02737"/>
    </source>
</evidence>
<feature type="domain" description="3-hydroxyacyl-CoA dehydrogenase C-terminal" evidence="5">
    <location>
        <begin position="203"/>
        <end position="299"/>
    </location>
</feature>
<organism evidence="7 8">
    <name type="scientific">Hoyosella subflava (strain DSM 45089 / JCM 17490 / NBRC 109087 / DQS3-9A1)</name>
    <name type="common">Amycolicicoccus subflavus</name>
    <dbReference type="NCBI Taxonomy" id="443218"/>
    <lineage>
        <taxon>Bacteria</taxon>
        <taxon>Bacillati</taxon>
        <taxon>Actinomycetota</taxon>
        <taxon>Actinomycetes</taxon>
        <taxon>Mycobacteriales</taxon>
        <taxon>Hoyosellaceae</taxon>
        <taxon>Hoyosella</taxon>
    </lineage>
</organism>
<dbReference type="Pfam" id="PF00725">
    <property type="entry name" value="3HCDH"/>
    <property type="match status" value="1"/>
</dbReference>
<protein>
    <submittedName>
        <fullName evidence="7">3-hydroxybutyryl-CoA dehydrogenase</fullName>
    </submittedName>
</protein>
<dbReference type="SUPFAM" id="SSF48179">
    <property type="entry name" value="6-phosphogluconate dehydrogenase C-terminal domain-like"/>
    <property type="match status" value="1"/>
</dbReference>
<evidence type="ECO:0000256" key="4">
    <source>
        <dbReference type="PIRSR" id="PIRSR000105-1"/>
    </source>
</evidence>
<evidence type="ECO:0000256" key="3">
    <source>
        <dbReference type="ARBA" id="ARBA00023002"/>
    </source>
</evidence>
<evidence type="ECO:0000256" key="1">
    <source>
        <dbReference type="ARBA" id="ARBA00005086"/>
    </source>
</evidence>
<dbReference type="eggNOG" id="COG1250">
    <property type="taxonomic scope" value="Bacteria"/>
</dbReference>
<feature type="domain" description="3-hydroxyacyl-CoA dehydrogenase NAD binding" evidence="6">
    <location>
        <begin position="21"/>
        <end position="200"/>
    </location>
</feature>
<dbReference type="Pfam" id="PF02737">
    <property type="entry name" value="3HCDH_N"/>
    <property type="match status" value="1"/>
</dbReference>
<dbReference type="Gene3D" id="3.40.50.720">
    <property type="entry name" value="NAD(P)-binding Rossmann-like Domain"/>
    <property type="match status" value="1"/>
</dbReference>
<dbReference type="GO" id="GO:0006635">
    <property type="term" value="P:fatty acid beta-oxidation"/>
    <property type="evidence" value="ECO:0007669"/>
    <property type="project" value="TreeGrafter"/>
</dbReference>
<dbReference type="InterPro" id="IPR013328">
    <property type="entry name" value="6PGD_dom2"/>
</dbReference>
<name>F6EJL1_HOYSD</name>
<evidence type="ECO:0000313" key="7">
    <source>
        <dbReference type="EMBL" id="AEF39060.1"/>
    </source>
</evidence>
<keyword evidence="8" id="KW-1185">Reference proteome</keyword>
<dbReference type="InterPro" id="IPR006108">
    <property type="entry name" value="3HC_DH_C"/>
</dbReference>
<gene>
    <name evidence="7" type="ordered locus">AS9A_0606</name>
</gene>
<dbReference type="HOGENOM" id="CLU_009834_2_0_11"/>
<sequence length="308" mass="33176">MTGQADTPAAKPGAGEKISRVGVIGAGQMGAGIAEVCARAHVDVLVFEQTRELAAAGRARILRSLDRGVSSGKITEREREQAAWRLRFTSDLGDFADRQLVVEAVVEEEKVKTEIFRELDQIVTDPKAVLASNTSSIPIMKLGMATKNSSRVVGMHFFNPVPVLPLVELVTTLMTSSDVSERAEAFARDVLGKQVVRSADRSGFVVNALLVPYLLSAIRMVESGFATVEDIDKAIVLGLAHPMGPLALSDLVGLDTIKAIADSMYEEFKEPLYSPPPLLLRMVEASRLGKKAGHGFYQYPASGRPSAK</sequence>